<keyword evidence="9" id="KW-1185">Reference proteome</keyword>
<accession>A0A5C6B009</accession>
<keyword evidence="4 7" id="KW-0812">Transmembrane</keyword>
<feature type="transmembrane region" description="Helical" evidence="7">
    <location>
        <begin position="134"/>
        <end position="151"/>
    </location>
</feature>
<keyword evidence="3" id="KW-1003">Cell membrane</keyword>
<evidence type="ECO:0000256" key="7">
    <source>
        <dbReference type="SAM" id="Phobius"/>
    </source>
</evidence>
<dbReference type="PANTHER" id="PTHR30250:SF10">
    <property type="entry name" value="LIPOPOLYSACCHARIDE BIOSYNTHESIS PROTEIN WZXC"/>
    <property type="match status" value="1"/>
</dbReference>
<feature type="transmembrane region" description="Helical" evidence="7">
    <location>
        <begin position="249"/>
        <end position="270"/>
    </location>
</feature>
<feature type="transmembrane region" description="Helical" evidence="7">
    <location>
        <begin position="368"/>
        <end position="393"/>
    </location>
</feature>
<evidence type="ECO:0000256" key="1">
    <source>
        <dbReference type="ARBA" id="ARBA00004651"/>
    </source>
</evidence>
<evidence type="ECO:0000313" key="9">
    <source>
        <dbReference type="Proteomes" id="UP000320176"/>
    </source>
</evidence>
<feature type="transmembrane region" description="Helical" evidence="7">
    <location>
        <begin position="400"/>
        <end position="422"/>
    </location>
</feature>
<feature type="transmembrane region" description="Helical" evidence="7">
    <location>
        <begin position="428"/>
        <end position="448"/>
    </location>
</feature>
<comment type="subcellular location">
    <subcellularLocation>
        <location evidence="1">Cell membrane</location>
        <topology evidence="1">Multi-pass membrane protein</topology>
    </subcellularLocation>
</comment>
<dbReference type="EMBL" id="SJPN01000003">
    <property type="protein sequence ID" value="TWU04606.1"/>
    <property type="molecule type" value="Genomic_DNA"/>
</dbReference>
<keyword evidence="5 7" id="KW-1133">Transmembrane helix</keyword>
<reference evidence="8 9" key="1">
    <citation type="submission" date="2019-02" db="EMBL/GenBank/DDBJ databases">
        <title>Deep-cultivation of Planctomycetes and their phenomic and genomic characterization uncovers novel biology.</title>
        <authorList>
            <person name="Wiegand S."/>
            <person name="Jogler M."/>
            <person name="Boedeker C."/>
            <person name="Pinto D."/>
            <person name="Vollmers J."/>
            <person name="Rivas-Marin E."/>
            <person name="Kohn T."/>
            <person name="Peeters S.H."/>
            <person name="Heuer A."/>
            <person name="Rast P."/>
            <person name="Oberbeckmann S."/>
            <person name="Bunk B."/>
            <person name="Jeske O."/>
            <person name="Meyerdierks A."/>
            <person name="Storesund J.E."/>
            <person name="Kallscheuer N."/>
            <person name="Luecker S."/>
            <person name="Lage O.M."/>
            <person name="Pohl T."/>
            <person name="Merkel B.J."/>
            <person name="Hornburger P."/>
            <person name="Mueller R.-W."/>
            <person name="Bruemmer F."/>
            <person name="Labrenz M."/>
            <person name="Spormann A.M."/>
            <person name="Op Den Camp H."/>
            <person name="Overmann J."/>
            <person name="Amann R."/>
            <person name="Jetten M.S.M."/>
            <person name="Mascher T."/>
            <person name="Medema M.H."/>
            <person name="Devos D.P."/>
            <person name="Kaster A.-K."/>
            <person name="Ovreas L."/>
            <person name="Rohde M."/>
            <person name="Galperin M.Y."/>
            <person name="Jogler C."/>
        </authorList>
    </citation>
    <scope>NUCLEOTIDE SEQUENCE [LARGE SCALE GENOMIC DNA]</scope>
    <source>
        <strain evidence="8 9">Pla52n</strain>
    </source>
</reference>
<protein>
    <recommendedName>
        <fullName evidence="10">Polysaccharide biosynthesis protein</fullName>
    </recommendedName>
</protein>
<dbReference type="Proteomes" id="UP000320176">
    <property type="component" value="Unassembled WGS sequence"/>
</dbReference>
<sequence length="453" mass="49501">MDRPLAYALAERVWQIVSGPLTIWLLIRELSESSTGVYYGVGSVLGIQNLFELGLLNVLIGHAGHASAALQRSKADSDAGSISSARQRMKILIDASGRWFAIAALVFAAASLAIGWYTFTRTEKATTVSSSTEWLGPLLAVVPLSAWIVALSPRLAILEGSGFRELIYKFRFYQRLCGSFVMWTALLCGLGVWSLVLSTLVQLLWTIYIPMFHCRGFFREYQMFDSAEAIESQAEFSWIKDVVPAQWRAALVSMAHHFATQYFVIIVLMFQTRSAAGRLGMTLTVTAAIQAVALAWVQTKFAVISDHHGAGRRDEAGTLWRRTAIVSTSLLVLGLGSLISLIAMLPLVEQAIAWAGLRPLVLVTRFITPLQCFVLSVGCIASHLVGLQGFYVLARKANPLVVPMMIGSLSATAAVWIGGATFGTSGMLIGYAATMALIALPVHTFAYWKFRQR</sequence>
<gene>
    <name evidence="8" type="ORF">Pla52n_26480</name>
</gene>
<dbReference type="AlphaFoldDB" id="A0A5C6B009"/>
<proteinExistence type="inferred from homology"/>
<evidence type="ECO:0000256" key="6">
    <source>
        <dbReference type="ARBA" id="ARBA00023136"/>
    </source>
</evidence>
<feature type="transmembrane region" description="Helical" evidence="7">
    <location>
        <begin position="172"/>
        <end position="193"/>
    </location>
</feature>
<evidence type="ECO:0000256" key="4">
    <source>
        <dbReference type="ARBA" id="ARBA00022692"/>
    </source>
</evidence>
<feature type="transmembrane region" description="Helical" evidence="7">
    <location>
        <begin position="199"/>
        <end position="218"/>
    </location>
</feature>
<feature type="transmembrane region" description="Helical" evidence="7">
    <location>
        <begin position="324"/>
        <end position="348"/>
    </location>
</feature>
<dbReference type="InterPro" id="IPR050833">
    <property type="entry name" value="Poly_Biosynth_Transport"/>
</dbReference>
<comment type="caution">
    <text evidence="8">The sequence shown here is derived from an EMBL/GenBank/DDBJ whole genome shotgun (WGS) entry which is preliminary data.</text>
</comment>
<organism evidence="8 9">
    <name type="scientific">Stieleria varia</name>
    <dbReference type="NCBI Taxonomy" id="2528005"/>
    <lineage>
        <taxon>Bacteria</taxon>
        <taxon>Pseudomonadati</taxon>
        <taxon>Planctomycetota</taxon>
        <taxon>Planctomycetia</taxon>
        <taxon>Pirellulales</taxon>
        <taxon>Pirellulaceae</taxon>
        <taxon>Stieleria</taxon>
    </lineage>
</organism>
<dbReference type="GO" id="GO:0005886">
    <property type="term" value="C:plasma membrane"/>
    <property type="evidence" value="ECO:0007669"/>
    <property type="project" value="UniProtKB-SubCell"/>
</dbReference>
<evidence type="ECO:0000256" key="2">
    <source>
        <dbReference type="ARBA" id="ARBA00007430"/>
    </source>
</evidence>
<feature type="transmembrane region" description="Helical" evidence="7">
    <location>
        <begin position="99"/>
        <end position="119"/>
    </location>
</feature>
<feature type="transmembrane region" description="Helical" evidence="7">
    <location>
        <begin position="282"/>
        <end position="303"/>
    </location>
</feature>
<evidence type="ECO:0000256" key="5">
    <source>
        <dbReference type="ARBA" id="ARBA00022989"/>
    </source>
</evidence>
<evidence type="ECO:0000256" key="3">
    <source>
        <dbReference type="ARBA" id="ARBA00022475"/>
    </source>
</evidence>
<evidence type="ECO:0000313" key="8">
    <source>
        <dbReference type="EMBL" id="TWU04606.1"/>
    </source>
</evidence>
<dbReference type="PANTHER" id="PTHR30250">
    <property type="entry name" value="PST FAMILY PREDICTED COLANIC ACID TRANSPORTER"/>
    <property type="match status" value="1"/>
</dbReference>
<evidence type="ECO:0008006" key="10">
    <source>
        <dbReference type="Google" id="ProtNLM"/>
    </source>
</evidence>
<keyword evidence="6 7" id="KW-0472">Membrane</keyword>
<name>A0A5C6B009_9BACT</name>
<comment type="similarity">
    <text evidence="2">Belongs to the polysaccharide synthase family.</text>
</comment>